<protein>
    <submittedName>
        <fullName evidence="3 4">CRAL-TRIO domain-containing protein</fullName>
    </submittedName>
</protein>
<evidence type="ECO:0000313" key="2">
    <source>
        <dbReference type="Proteomes" id="UP000035681"/>
    </source>
</evidence>
<dbReference type="AlphaFoldDB" id="A0A0K0EIE6"/>
<dbReference type="CDD" id="cd00170">
    <property type="entry name" value="SEC14"/>
    <property type="match status" value="1"/>
</dbReference>
<dbReference type="PANTHER" id="PTHR23324:SF86">
    <property type="entry name" value="CRAL-TRIO DOMAIN-CONTAINING PROTEIN"/>
    <property type="match status" value="1"/>
</dbReference>
<dbReference type="Gene3D" id="2.60.120.680">
    <property type="entry name" value="GOLD domain"/>
    <property type="match status" value="1"/>
</dbReference>
<reference evidence="3" key="1">
    <citation type="submission" date="2015-08" db="UniProtKB">
        <authorList>
            <consortium name="WormBaseParasite"/>
        </authorList>
    </citation>
    <scope>IDENTIFICATION</scope>
</reference>
<dbReference type="SMART" id="SM00516">
    <property type="entry name" value="SEC14"/>
    <property type="match status" value="1"/>
</dbReference>
<accession>A0A0K0EIE6</accession>
<dbReference type="Gene3D" id="3.40.525.10">
    <property type="entry name" value="CRAL-TRIO lipid binding domain"/>
    <property type="match status" value="1"/>
</dbReference>
<dbReference type="STRING" id="6248.A0A0K0EIE6"/>
<dbReference type="PANTHER" id="PTHR23324">
    <property type="entry name" value="SEC14 RELATED PROTEIN"/>
    <property type="match status" value="1"/>
</dbReference>
<dbReference type="InterPro" id="IPR036865">
    <property type="entry name" value="CRAL-TRIO_dom_sf"/>
</dbReference>
<dbReference type="GO" id="GO:0005737">
    <property type="term" value="C:cytoplasm"/>
    <property type="evidence" value="ECO:0007669"/>
    <property type="project" value="TreeGrafter"/>
</dbReference>
<proteinExistence type="predicted"/>
<dbReference type="InterPro" id="IPR036598">
    <property type="entry name" value="GOLD_dom_sf"/>
</dbReference>
<dbReference type="InterPro" id="IPR001251">
    <property type="entry name" value="CRAL-TRIO_dom"/>
</dbReference>
<dbReference type="SUPFAM" id="SSF101576">
    <property type="entry name" value="Supernatant protein factor (SPF), C-terminal domain"/>
    <property type="match status" value="1"/>
</dbReference>
<dbReference type="SUPFAM" id="SSF52087">
    <property type="entry name" value="CRAL/TRIO domain"/>
    <property type="match status" value="1"/>
</dbReference>
<dbReference type="WBParaSite" id="TCONS_00000971.p1">
    <property type="protein sequence ID" value="TCONS_00000971.p1"/>
    <property type="gene ID" value="XLOC_000920"/>
</dbReference>
<evidence type="ECO:0000259" key="1">
    <source>
        <dbReference type="PROSITE" id="PS50191"/>
    </source>
</evidence>
<sequence length="413" mass="47966">MPPNQEKNTPEINMSNSKRILPIPFDEETLNHAKLLREKFNNFLPEDISTDFHMARWIRMYKGHEETIEIKLKEYIRHRKSFNYEGDNVIKQCENLEFAKSVWDKFSISKLDQTDYSGDVAVFLQRMEGTDIKEIIKTVPYYHILHSYFLLQECMQRAILLKEKETGRQSAAIIILDLHGINIGDFLNPLSNPTKLARIVVKIWSDYFTENMVKLILVRPPGILSVMWQLAKYILDERTSNQIAFVQKYDDLKDLVDENVIPKMFGGTRIDNTGWSETPESCVKAARKITQDLYYNPNKIFKSNGFEKIPTLKSISIKNKHTESIIIKGNIGQKIIWHYMTHNELIFDVLIKEDGQSHLNEDIPVIPGVYGTCLKLPEQGIIEVKKNGEYYFRWTNSNGGWLAAKVEYAIVIV</sequence>
<dbReference type="WBParaSite" id="SSTP_0000925100.1">
    <property type="protein sequence ID" value="SSTP_0000925100.1"/>
    <property type="gene ID" value="SSTP_0000925100"/>
</dbReference>
<name>A0A0K0EIE6_STRER</name>
<dbReference type="PROSITE" id="PS50191">
    <property type="entry name" value="CRAL_TRIO"/>
    <property type="match status" value="1"/>
</dbReference>
<dbReference type="InterPro" id="IPR051064">
    <property type="entry name" value="SEC14/CRAL-TRIO_domain"/>
</dbReference>
<dbReference type="Pfam" id="PF00650">
    <property type="entry name" value="CRAL_TRIO"/>
    <property type="match status" value="1"/>
</dbReference>
<dbReference type="Proteomes" id="UP000035681">
    <property type="component" value="Unplaced"/>
</dbReference>
<keyword evidence="2" id="KW-1185">Reference proteome</keyword>
<evidence type="ECO:0000313" key="3">
    <source>
        <dbReference type="WBParaSite" id="SSTP_0000925100.1"/>
    </source>
</evidence>
<organism evidence="3">
    <name type="scientific">Strongyloides stercoralis</name>
    <name type="common">Threadworm</name>
    <dbReference type="NCBI Taxonomy" id="6248"/>
    <lineage>
        <taxon>Eukaryota</taxon>
        <taxon>Metazoa</taxon>
        <taxon>Ecdysozoa</taxon>
        <taxon>Nematoda</taxon>
        <taxon>Chromadorea</taxon>
        <taxon>Rhabditida</taxon>
        <taxon>Tylenchina</taxon>
        <taxon>Panagrolaimomorpha</taxon>
        <taxon>Strongyloidoidea</taxon>
        <taxon>Strongyloididae</taxon>
        <taxon>Strongyloides</taxon>
    </lineage>
</organism>
<evidence type="ECO:0000313" key="4">
    <source>
        <dbReference type="WBParaSite" id="TCONS_00000971.p1"/>
    </source>
</evidence>
<feature type="domain" description="CRAL-TRIO" evidence="1">
    <location>
        <begin position="99"/>
        <end position="273"/>
    </location>
</feature>